<protein>
    <submittedName>
        <fullName evidence="1">Uncharacterized protein</fullName>
    </submittedName>
</protein>
<dbReference type="EMBL" id="JAXDAE010000014">
    <property type="protein sequence ID" value="MDY2588205.1"/>
    <property type="molecule type" value="Genomic_DNA"/>
</dbReference>
<dbReference type="RefSeq" id="WP_320556553.1">
    <property type="nucleotide sequence ID" value="NZ_JAXDAE010000014.1"/>
</dbReference>
<accession>A0ABU5EP17</accession>
<reference evidence="1 2" key="1">
    <citation type="submission" date="2023-11" db="EMBL/GenBank/DDBJ databases">
        <title>Winogradskyella pelagius sp. nov., isolated from coastal sediment.</title>
        <authorList>
            <person name="Li F."/>
        </authorList>
    </citation>
    <scope>NUCLEOTIDE SEQUENCE [LARGE SCALE GENOMIC DNA]</scope>
    <source>
        <strain evidence="1 2">KCTC 23502</strain>
    </source>
</reference>
<proteinExistence type="predicted"/>
<comment type="caution">
    <text evidence="1">The sequence shown here is derived from an EMBL/GenBank/DDBJ whole genome shotgun (WGS) entry which is preliminary data.</text>
</comment>
<keyword evidence="2" id="KW-1185">Reference proteome</keyword>
<evidence type="ECO:0000313" key="2">
    <source>
        <dbReference type="Proteomes" id="UP001285855"/>
    </source>
</evidence>
<dbReference type="Proteomes" id="UP001285855">
    <property type="component" value="Unassembled WGS sequence"/>
</dbReference>
<organism evidence="1 2">
    <name type="scientific">Winogradskyella aquimaris</name>
    <dbReference type="NCBI Taxonomy" id="864074"/>
    <lineage>
        <taxon>Bacteria</taxon>
        <taxon>Pseudomonadati</taxon>
        <taxon>Bacteroidota</taxon>
        <taxon>Flavobacteriia</taxon>
        <taxon>Flavobacteriales</taxon>
        <taxon>Flavobacteriaceae</taxon>
        <taxon>Winogradskyella</taxon>
    </lineage>
</organism>
<sequence length="71" mass="8302">MKLTEKKLKEIGFKKVVGKKRKTYNRKKDNVTLYECLIPSWFVQLDDWNEEKINGMTVDTVAALNKAIKGR</sequence>
<evidence type="ECO:0000313" key="1">
    <source>
        <dbReference type="EMBL" id="MDY2588205.1"/>
    </source>
</evidence>
<name>A0ABU5EP17_9FLAO</name>
<gene>
    <name evidence="1" type="ORF">SNF14_12715</name>
</gene>